<dbReference type="EMBL" id="CAICTM010000509">
    <property type="protein sequence ID" value="CAB9511935.1"/>
    <property type="molecule type" value="Genomic_DNA"/>
</dbReference>
<comment type="caution">
    <text evidence="3">The sequence shown here is derived from an EMBL/GenBank/DDBJ whole genome shotgun (WGS) entry which is preliminary data.</text>
</comment>
<keyword evidence="2" id="KW-0732">Signal</keyword>
<feature type="transmembrane region" description="Helical" evidence="1">
    <location>
        <begin position="131"/>
        <end position="148"/>
    </location>
</feature>
<gene>
    <name evidence="3" type="ORF">SEMRO_510_G157230.2</name>
</gene>
<evidence type="ECO:0000256" key="2">
    <source>
        <dbReference type="SAM" id="SignalP"/>
    </source>
</evidence>
<dbReference type="Pfam" id="PF06912">
    <property type="entry name" value="DUF1275"/>
    <property type="match status" value="1"/>
</dbReference>
<protein>
    <submittedName>
        <fullName evidence="3">Uncharacterized protein</fullName>
    </submittedName>
</protein>
<dbReference type="AlphaFoldDB" id="A0A9N8E0Z0"/>
<evidence type="ECO:0000313" key="3">
    <source>
        <dbReference type="EMBL" id="CAB9511935.1"/>
    </source>
</evidence>
<name>A0A9N8E0Z0_9STRA</name>
<dbReference type="PANTHER" id="PTHR37314">
    <property type="entry name" value="SLR0142 PROTEIN"/>
    <property type="match status" value="1"/>
</dbReference>
<dbReference type="OrthoDB" id="423020at2759"/>
<proteinExistence type="predicted"/>
<sequence length="352" mass="37910">MGINKSVCLFVPLGICLGPLAADAFVGSPSRVRLLGPIHHHEQASFPSSSSKTANFLQTNVNPSDATRLFMSTKAAATKRTGRKRLATAMAFLTGWANLTIFTKFKTFASMMTGNSMWMAVALTEKNFVDVAYYLSVLAAYLFGTALFRRTDLSYRKQTLPVCAAMTAGLFVLGDLIHYKYLVGSRWIPMLLFSTAFGITNSLGMEVTGTLNFVITGHYTKLINTLVDRVSRTAGRKRLSEAQRSVVAQNAAIIGGFFGGAVFASILMACKLLDRFGVFSAIGLIHAVLWMIHDMEALGGAWWLRREGAMCDITDDGELCDLPEDEEGKAINGKSTVGTAAAGAVPVTGSTS</sequence>
<keyword evidence="4" id="KW-1185">Reference proteome</keyword>
<dbReference type="Proteomes" id="UP001153069">
    <property type="component" value="Unassembled WGS sequence"/>
</dbReference>
<keyword evidence="1" id="KW-1133">Transmembrane helix</keyword>
<evidence type="ECO:0000256" key="1">
    <source>
        <dbReference type="SAM" id="Phobius"/>
    </source>
</evidence>
<keyword evidence="1" id="KW-0472">Membrane</keyword>
<feature type="chain" id="PRO_5040433510" evidence="2">
    <location>
        <begin position="23"/>
        <end position="352"/>
    </location>
</feature>
<dbReference type="PANTHER" id="PTHR37314:SF4">
    <property type="entry name" value="UPF0700 TRANSMEMBRANE PROTEIN YOAK"/>
    <property type="match status" value="1"/>
</dbReference>
<reference evidence="3" key="1">
    <citation type="submission" date="2020-06" db="EMBL/GenBank/DDBJ databases">
        <authorList>
            <consortium name="Plant Systems Biology data submission"/>
        </authorList>
    </citation>
    <scope>NUCLEOTIDE SEQUENCE</scope>
    <source>
        <strain evidence="3">D6</strain>
    </source>
</reference>
<feature type="signal peptide" evidence="2">
    <location>
        <begin position="1"/>
        <end position="22"/>
    </location>
</feature>
<feature type="transmembrane region" description="Helical" evidence="1">
    <location>
        <begin position="187"/>
        <end position="204"/>
    </location>
</feature>
<dbReference type="InterPro" id="IPR010699">
    <property type="entry name" value="DUF1275"/>
</dbReference>
<organism evidence="3 4">
    <name type="scientific">Seminavis robusta</name>
    <dbReference type="NCBI Taxonomy" id="568900"/>
    <lineage>
        <taxon>Eukaryota</taxon>
        <taxon>Sar</taxon>
        <taxon>Stramenopiles</taxon>
        <taxon>Ochrophyta</taxon>
        <taxon>Bacillariophyta</taxon>
        <taxon>Bacillariophyceae</taxon>
        <taxon>Bacillariophycidae</taxon>
        <taxon>Naviculales</taxon>
        <taxon>Naviculaceae</taxon>
        <taxon>Seminavis</taxon>
    </lineage>
</organism>
<feature type="transmembrane region" description="Helical" evidence="1">
    <location>
        <begin position="246"/>
        <end position="269"/>
    </location>
</feature>
<feature type="transmembrane region" description="Helical" evidence="1">
    <location>
        <begin position="160"/>
        <end position="181"/>
    </location>
</feature>
<accession>A0A9N8E0Z0</accession>
<keyword evidence="1" id="KW-0812">Transmembrane</keyword>
<evidence type="ECO:0000313" key="4">
    <source>
        <dbReference type="Proteomes" id="UP001153069"/>
    </source>
</evidence>